<keyword evidence="2" id="KW-1185">Reference proteome</keyword>
<reference evidence="1 2" key="2">
    <citation type="journal article" date="2022" name="Mol. Ecol. Resour.">
        <title>The genomes of chicory, endive, great burdock and yacon provide insights into Asteraceae paleo-polyploidization history and plant inulin production.</title>
        <authorList>
            <person name="Fan W."/>
            <person name="Wang S."/>
            <person name="Wang H."/>
            <person name="Wang A."/>
            <person name="Jiang F."/>
            <person name="Liu H."/>
            <person name="Zhao H."/>
            <person name="Xu D."/>
            <person name="Zhang Y."/>
        </authorList>
    </citation>
    <scope>NUCLEOTIDE SEQUENCE [LARGE SCALE GENOMIC DNA]</scope>
    <source>
        <strain evidence="2">cv. Punajuju</strain>
        <tissue evidence="1">Leaves</tissue>
    </source>
</reference>
<gene>
    <name evidence="1" type="ORF">L2E82_30215</name>
</gene>
<comment type="caution">
    <text evidence="1">The sequence shown here is derived from an EMBL/GenBank/DDBJ whole genome shotgun (WGS) entry which is preliminary data.</text>
</comment>
<accession>A0ACB9D063</accession>
<reference evidence="2" key="1">
    <citation type="journal article" date="2022" name="Mol. Ecol. Resour.">
        <title>The genomes of chicory, endive, great burdock and yacon provide insights into Asteraceae palaeo-polyploidization history and plant inulin production.</title>
        <authorList>
            <person name="Fan W."/>
            <person name="Wang S."/>
            <person name="Wang H."/>
            <person name="Wang A."/>
            <person name="Jiang F."/>
            <person name="Liu H."/>
            <person name="Zhao H."/>
            <person name="Xu D."/>
            <person name="Zhang Y."/>
        </authorList>
    </citation>
    <scope>NUCLEOTIDE SEQUENCE [LARGE SCALE GENOMIC DNA]</scope>
    <source>
        <strain evidence="2">cv. Punajuju</strain>
    </source>
</reference>
<organism evidence="1 2">
    <name type="scientific">Cichorium intybus</name>
    <name type="common">Chicory</name>
    <dbReference type="NCBI Taxonomy" id="13427"/>
    <lineage>
        <taxon>Eukaryota</taxon>
        <taxon>Viridiplantae</taxon>
        <taxon>Streptophyta</taxon>
        <taxon>Embryophyta</taxon>
        <taxon>Tracheophyta</taxon>
        <taxon>Spermatophyta</taxon>
        <taxon>Magnoliopsida</taxon>
        <taxon>eudicotyledons</taxon>
        <taxon>Gunneridae</taxon>
        <taxon>Pentapetalae</taxon>
        <taxon>asterids</taxon>
        <taxon>campanulids</taxon>
        <taxon>Asterales</taxon>
        <taxon>Asteraceae</taxon>
        <taxon>Cichorioideae</taxon>
        <taxon>Cichorieae</taxon>
        <taxon>Cichoriinae</taxon>
        <taxon>Cichorium</taxon>
    </lineage>
</organism>
<evidence type="ECO:0000313" key="2">
    <source>
        <dbReference type="Proteomes" id="UP001055811"/>
    </source>
</evidence>
<dbReference type="EMBL" id="CM042013">
    <property type="protein sequence ID" value="KAI3739803.1"/>
    <property type="molecule type" value="Genomic_DNA"/>
</dbReference>
<protein>
    <submittedName>
        <fullName evidence="1">Uncharacterized protein</fullName>
    </submittedName>
</protein>
<sequence length="206" mass="22686">MDIMGFISSSVLRVQYGVPPGDTLSENELNLPYAHKWDRSLDNLSESKFLLQQWCLYIHGNFTFCPILLQPIVIFFIDEYADLQRIEPERKPANQIFFKRRLPTGTLKPAIHSSSSISATADSGESSSTTTYTSESASATSDAGNSLSATANPSNPPNCHKKRFFNMLYAQTTNSCSISEDSCKKNVSKSGLKLPTKGNAGVFIDD</sequence>
<evidence type="ECO:0000313" key="1">
    <source>
        <dbReference type="EMBL" id="KAI3739803.1"/>
    </source>
</evidence>
<name>A0ACB9D063_CICIN</name>
<dbReference type="Proteomes" id="UP001055811">
    <property type="component" value="Linkage Group LG05"/>
</dbReference>
<proteinExistence type="predicted"/>